<feature type="region of interest" description="Disordered" evidence="1">
    <location>
        <begin position="1"/>
        <end position="31"/>
    </location>
</feature>
<dbReference type="InParanoid" id="B6IIA4"/>
<gene>
    <name evidence="2" type="ORF">CBG27211</name>
    <name evidence="2" type="ORF">CBG_27211</name>
</gene>
<keyword evidence="3" id="KW-1185">Reference proteome</keyword>
<reference evidence="2 3" key="2">
    <citation type="journal article" date="2011" name="PLoS Genet.">
        <title>Caenorhabditis briggsae recombinant inbred line genotypes reveal inter-strain incompatibility and the evolution of recombination.</title>
        <authorList>
            <person name="Ross J.A."/>
            <person name="Koboldt D.C."/>
            <person name="Staisch J.E."/>
            <person name="Chamberlin H.M."/>
            <person name="Gupta B.P."/>
            <person name="Miller R.D."/>
            <person name="Baird S.E."/>
            <person name="Haag E.S."/>
        </authorList>
    </citation>
    <scope>NUCLEOTIDE SEQUENCE [LARGE SCALE GENOMIC DNA]</scope>
    <source>
        <strain evidence="2 3">AF16</strain>
    </source>
</reference>
<dbReference type="EMBL" id="HE600985">
    <property type="protein sequence ID" value="CAR99634.1"/>
    <property type="molecule type" value="Genomic_DNA"/>
</dbReference>
<dbReference type="Proteomes" id="UP000008549">
    <property type="component" value="Unassembled WGS sequence"/>
</dbReference>
<dbReference type="GeneID" id="68918668"/>
<dbReference type="RefSeq" id="XP_045099197.1">
    <property type="nucleotide sequence ID" value="XM_045238061.1"/>
</dbReference>
<accession>B6IIA4</accession>
<dbReference type="KEGG" id="cbr:CBG_27211"/>
<protein>
    <submittedName>
        <fullName evidence="2">Protein CBG27211</fullName>
    </submittedName>
</protein>
<dbReference type="CTD" id="68918668"/>
<reference evidence="2 3" key="1">
    <citation type="journal article" date="2003" name="PLoS Biol.">
        <title>The genome sequence of Caenorhabditis briggsae: a platform for comparative genomics.</title>
        <authorList>
            <person name="Stein L.D."/>
            <person name="Bao Z."/>
            <person name="Blasiar D."/>
            <person name="Blumenthal T."/>
            <person name="Brent M.R."/>
            <person name="Chen N."/>
            <person name="Chinwalla A."/>
            <person name="Clarke L."/>
            <person name="Clee C."/>
            <person name="Coghlan A."/>
            <person name="Coulson A."/>
            <person name="D'Eustachio P."/>
            <person name="Fitch D.H."/>
            <person name="Fulton L.A."/>
            <person name="Fulton R.E."/>
            <person name="Griffiths-Jones S."/>
            <person name="Harris T.W."/>
            <person name="Hillier L.W."/>
            <person name="Kamath R."/>
            <person name="Kuwabara P.E."/>
            <person name="Mardis E.R."/>
            <person name="Marra M.A."/>
            <person name="Miner T.L."/>
            <person name="Minx P."/>
            <person name="Mullikin J.C."/>
            <person name="Plumb R.W."/>
            <person name="Rogers J."/>
            <person name="Schein J.E."/>
            <person name="Sohrmann M."/>
            <person name="Spieth J."/>
            <person name="Stajich J.E."/>
            <person name="Wei C."/>
            <person name="Willey D."/>
            <person name="Wilson R.K."/>
            <person name="Durbin R."/>
            <person name="Waterston R.H."/>
        </authorList>
    </citation>
    <scope>NUCLEOTIDE SEQUENCE [LARGE SCALE GENOMIC DNA]</scope>
    <source>
        <strain evidence="2 3">AF16</strain>
    </source>
</reference>
<proteinExistence type="predicted"/>
<dbReference type="AlphaFoldDB" id="B6IIA4"/>
<name>B6IIA4_CAEBR</name>
<evidence type="ECO:0000256" key="1">
    <source>
        <dbReference type="SAM" id="MobiDB-lite"/>
    </source>
</evidence>
<evidence type="ECO:0000313" key="3">
    <source>
        <dbReference type="Proteomes" id="UP000008549"/>
    </source>
</evidence>
<evidence type="ECO:0000313" key="2">
    <source>
        <dbReference type="EMBL" id="CAR99634.1"/>
    </source>
</evidence>
<dbReference type="HOGENOM" id="CLU_1972463_0_0_1"/>
<sequence>MEKIEKSRGVNQGAKFPSIGGQSSKDALNLEVGLENPPEDIITSDDQEEDPFEIEVRLMLDLATVRLQISANEEFEIPRADEQDVVIESAEHSTELLSVCYLNFLYQNRYLFQDCLEPSPDSEEEGE</sequence>
<organism evidence="2 3">
    <name type="scientific">Caenorhabditis briggsae</name>
    <dbReference type="NCBI Taxonomy" id="6238"/>
    <lineage>
        <taxon>Eukaryota</taxon>
        <taxon>Metazoa</taxon>
        <taxon>Ecdysozoa</taxon>
        <taxon>Nematoda</taxon>
        <taxon>Chromadorea</taxon>
        <taxon>Rhabditida</taxon>
        <taxon>Rhabditina</taxon>
        <taxon>Rhabditomorpha</taxon>
        <taxon>Rhabditoidea</taxon>
        <taxon>Rhabditidae</taxon>
        <taxon>Peloderinae</taxon>
        <taxon>Caenorhabditis</taxon>
    </lineage>
</organism>